<dbReference type="SMART" id="SM00332">
    <property type="entry name" value="PP2Cc"/>
    <property type="match status" value="1"/>
</dbReference>
<dbReference type="GO" id="GO:0004722">
    <property type="term" value="F:protein serine/threonine phosphatase activity"/>
    <property type="evidence" value="ECO:0007669"/>
    <property type="project" value="InterPro"/>
</dbReference>
<evidence type="ECO:0000259" key="1">
    <source>
        <dbReference type="PROSITE" id="PS51746"/>
    </source>
</evidence>
<name>A0A831PSV1_9EURY</name>
<dbReference type="Pfam" id="PF13672">
    <property type="entry name" value="PP2C_2"/>
    <property type="match status" value="1"/>
</dbReference>
<dbReference type="InterPro" id="IPR036457">
    <property type="entry name" value="PPM-type-like_dom_sf"/>
</dbReference>
<protein>
    <submittedName>
        <fullName evidence="2">Serine/threonine-protein phosphatase</fullName>
    </submittedName>
</protein>
<proteinExistence type="predicted"/>
<organism evidence="2">
    <name type="scientific">Methanofollis liminatans</name>
    <dbReference type="NCBI Taxonomy" id="2201"/>
    <lineage>
        <taxon>Archaea</taxon>
        <taxon>Methanobacteriati</taxon>
        <taxon>Methanobacteriota</taxon>
        <taxon>Stenosarchaea group</taxon>
        <taxon>Methanomicrobia</taxon>
        <taxon>Methanomicrobiales</taxon>
        <taxon>Methanomicrobiaceae</taxon>
        <taxon>Methanofollis</taxon>
    </lineage>
</organism>
<evidence type="ECO:0000313" key="2">
    <source>
        <dbReference type="EMBL" id="HDS63740.1"/>
    </source>
</evidence>
<reference evidence="2" key="1">
    <citation type="journal article" date="2020" name="mSystems">
        <title>Genome- and Community-Level Interaction Insights into Carbon Utilization and Element Cycling Functions of Hydrothermarchaeota in Hydrothermal Sediment.</title>
        <authorList>
            <person name="Zhou Z."/>
            <person name="Liu Y."/>
            <person name="Xu W."/>
            <person name="Pan J."/>
            <person name="Luo Z.H."/>
            <person name="Li M."/>
        </authorList>
    </citation>
    <scope>NUCLEOTIDE SEQUENCE</scope>
    <source>
        <strain evidence="2">SpSt-1183</strain>
    </source>
</reference>
<dbReference type="Gene3D" id="3.60.40.10">
    <property type="entry name" value="PPM-type phosphatase domain"/>
    <property type="match status" value="1"/>
</dbReference>
<dbReference type="PANTHER" id="PTHR47992">
    <property type="entry name" value="PROTEIN PHOSPHATASE"/>
    <property type="match status" value="1"/>
</dbReference>
<dbReference type="Proteomes" id="UP000885648">
    <property type="component" value="Unassembled WGS sequence"/>
</dbReference>
<comment type="caution">
    <text evidence="2">The sequence shown here is derived from an EMBL/GenBank/DDBJ whole genome shotgun (WGS) entry which is preliminary data.</text>
</comment>
<feature type="domain" description="PPM-type phosphatase" evidence="1">
    <location>
        <begin position="11"/>
        <end position="243"/>
    </location>
</feature>
<dbReference type="InterPro" id="IPR001932">
    <property type="entry name" value="PPM-type_phosphatase-like_dom"/>
</dbReference>
<accession>A0A831PSV1</accession>
<dbReference type="EMBL" id="DSBY01000260">
    <property type="protein sequence ID" value="HDS63740.1"/>
    <property type="molecule type" value="Genomic_DNA"/>
</dbReference>
<dbReference type="InterPro" id="IPR015655">
    <property type="entry name" value="PP2C"/>
</dbReference>
<dbReference type="PROSITE" id="PS51746">
    <property type="entry name" value="PPM_2"/>
    <property type="match status" value="1"/>
</dbReference>
<dbReference type="SUPFAM" id="SSF81606">
    <property type="entry name" value="PP2C-like"/>
    <property type="match status" value="1"/>
</dbReference>
<dbReference type="AlphaFoldDB" id="A0A831PSV1"/>
<dbReference type="CDD" id="cd00143">
    <property type="entry name" value="PP2Cc"/>
    <property type="match status" value="1"/>
</dbReference>
<sequence length="243" mass="26377">MKRRRGVRVVRYDICGMTHTGQKGRNEDAYAVIEIADASLLAVADGVGGEVHGDRAAQIAIESVTAAFTGTYRRGMERGEIRDLLASAFAEADLQIREAAKSEGRMGTTLVAAIVTNRCAVIANCGDSRAFVTGNGMRFKTREHTLVQMLLEQGSIDAAEARHHPLRNVIFHALGINMTVDLYEEDLRPGEILVLCSDGLPDEAAREILSSGAERRSEEIARELLQGGIARSDDDVTVVVLKE</sequence>
<dbReference type="SMART" id="SM00331">
    <property type="entry name" value="PP2C_SIG"/>
    <property type="match status" value="1"/>
</dbReference>
<gene>
    <name evidence="2" type="ORF">ENN52_06420</name>
</gene>